<evidence type="ECO:0000313" key="3">
    <source>
        <dbReference type="Proteomes" id="UP000327439"/>
    </source>
</evidence>
<accession>A0A5J5N8N0</accession>
<dbReference type="PANTHER" id="PTHR33095:SF114">
    <property type="entry name" value="DUF1645 FAMILY PROTEIN"/>
    <property type="match status" value="1"/>
</dbReference>
<dbReference type="OrthoDB" id="1933664at2759"/>
<gene>
    <name evidence="2" type="ORF">ES319_1Z056500v1</name>
</gene>
<dbReference type="InterPro" id="IPR012442">
    <property type="entry name" value="DUF1645_plant"/>
</dbReference>
<feature type="region of interest" description="Disordered" evidence="1">
    <location>
        <begin position="199"/>
        <end position="242"/>
    </location>
</feature>
<feature type="region of interest" description="Disordered" evidence="1">
    <location>
        <begin position="28"/>
        <end position="72"/>
    </location>
</feature>
<keyword evidence="3" id="KW-1185">Reference proteome</keyword>
<evidence type="ECO:0000256" key="1">
    <source>
        <dbReference type="SAM" id="MobiDB-lite"/>
    </source>
</evidence>
<proteinExistence type="predicted"/>
<dbReference type="AlphaFoldDB" id="A0A5J5N8N0"/>
<feature type="compositionally biased region" description="Polar residues" evidence="1">
    <location>
        <begin position="151"/>
        <end position="165"/>
    </location>
</feature>
<name>A0A5J5N8N0_GOSBA</name>
<feature type="compositionally biased region" description="Basic and acidic residues" evidence="1">
    <location>
        <begin position="28"/>
        <end position="47"/>
    </location>
</feature>
<feature type="compositionally biased region" description="Basic and acidic residues" evidence="1">
    <location>
        <begin position="205"/>
        <end position="226"/>
    </location>
</feature>
<organism evidence="2 3">
    <name type="scientific">Gossypium barbadense</name>
    <name type="common">Sea Island cotton</name>
    <name type="synonym">Hibiscus barbadensis</name>
    <dbReference type="NCBI Taxonomy" id="3634"/>
    <lineage>
        <taxon>Eukaryota</taxon>
        <taxon>Viridiplantae</taxon>
        <taxon>Streptophyta</taxon>
        <taxon>Embryophyta</taxon>
        <taxon>Tracheophyta</taxon>
        <taxon>Spermatophyta</taxon>
        <taxon>Magnoliopsida</taxon>
        <taxon>eudicotyledons</taxon>
        <taxon>Gunneridae</taxon>
        <taxon>Pentapetalae</taxon>
        <taxon>rosids</taxon>
        <taxon>malvids</taxon>
        <taxon>Malvales</taxon>
        <taxon>Malvaceae</taxon>
        <taxon>Malvoideae</taxon>
        <taxon>Gossypium</taxon>
    </lineage>
</organism>
<feature type="compositionally biased region" description="Acidic residues" evidence="1">
    <location>
        <begin position="51"/>
        <end position="66"/>
    </location>
</feature>
<feature type="region of interest" description="Disordered" evidence="1">
    <location>
        <begin position="130"/>
        <end position="165"/>
    </location>
</feature>
<protein>
    <submittedName>
        <fullName evidence="2">Uncharacterized protein</fullName>
    </submittedName>
</protein>
<dbReference type="EMBL" id="ML707413">
    <property type="protein sequence ID" value="KAB1669305.1"/>
    <property type="molecule type" value="Genomic_DNA"/>
</dbReference>
<reference evidence="3" key="1">
    <citation type="journal article" date="2020" name="Nat. Genet.">
        <title>Genomic diversifications of five Gossypium allopolyploid species and their impact on cotton improvement.</title>
        <authorList>
            <person name="Chen Z.J."/>
            <person name="Sreedasyam A."/>
            <person name="Ando A."/>
            <person name="Song Q."/>
            <person name="De Santiago L.M."/>
            <person name="Hulse-Kemp A.M."/>
            <person name="Ding M."/>
            <person name="Ye W."/>
            <person name="Kirkbride R.C."/>
            <person name="Jenkins J."/>
            <person name="Plott C."/>
            <person name="Lovell J."/>
            <person name="Lin Y.M."/>
            <person name="Vaughn R."/>
            <person name="Liu B."/>
            <person name="Simpson S."/>
            <person name="Scheffler B.E."/>
            <person name="Wen L."/>
            <person name="Saski C.A."/>
            <person name="Grover C.E."/>
            <person name="Hu G."/>
            <person name="Conover J.L."/>
            <person name="Carlson J.W."/>
            <person name="Shu S."/>
            <person name="Boston L.B."/>
            <person name="Williams M."/>
            <person name="Peterson D.G."/>
            <person name="McGee K."/>
            <person name="Jones D.C."/>
            <person name="Wendel J.F."/>
            <person name="Stelly D.M."/>
            <person name="Grimwood J."/>
            <person name="Schmutz J."/>
        </authorList>
    </citation>
    <scope>NUCLEOTIDE SEQUENCE [LARGE SCALE GENOMIC DNA]</scope>
    <source>
        <strain evidence="3">cv. 3-79</strain>
    </source>
</reference>
<evidence type="ECO:0000313" key="2">
    <source>
        <dbReference type="EMBL" id="KAB1669305.1"/>
    </source>
</evidence>
<dbReference type="PANTHER" id="PTHR33095">
    <property type="entry name" value="OS07G0619500 PROTEIN"/>
    <property type="match status" value="1"/>
</dbReference>
<sequence>MQVMTSSLPLSPNFNDFSPTGKFSHDFGVKLQLKADEEPNMEQEEKLTNQPEEEDEEEEEEEEEEFSFVCLNPDGSPISADDLFQDGQIRPIFPLFNQDLLYAAADDAFVSKSGEGDMAQRAPVRKLFLEDSPDATSSEPAGPYCEWRSGRTVTEASPESCRKSNSTGFSKLWRFRDLKLRCSSDGKDAFVFLSHHSSSSSSSVKTEKKNEKEEKKDKVKVSEEKPKVKKTQKSIKTASLSAHEKLYVKNRAQKQGDKRRSYLPYRQVGFFTNVNGLSRNVHPF</sequence>
<dbReference type="Pfam" id="PF07816">
    <property type="entry name" value="DUF1645"/>
    <property type="match status" value="1"/>
</dbReference>
<dbReference type="Proteomes" id="UP000327439">
    <property type="component" value="Unassembled WGS sequence"/>
</dbReference>